<gene>
    <name evidence="1" type="ORF">PIB30_090656</name>
</gene>
<dbReference type="Proteomes" id="UP001341840">
    <property type="component" value="Unassembled WGS sequence"/>
</dbReference>
<evidence type="ECO:0000313" key="1">
    <source>
        <dbReference type="EMBL" id="MED6200995.1"/>
    </source>
</evidence>
<name>A0ABU6XS67_9FABA</name>
<accession>A0ABU6XS67</accession>
<proteinExistence type="predicted"/>
<protein>
    <submittedName>
        <fullName evidence="1">Uncharacterized protein</fullName>
    </submittedName>
</protein>
<evidence type="ECO:0000313" key="2">
    <source>
        <dbReference type="Proteomes" id="UP001341840"/>
    </source>
</evidence>
<organism evidence="1 2">
    <name type="scientific">Stylosanthes scabra</name>
    <dbReference type="NCBI Taxonomy" id="79078"/>
    <lineage>
        <taxon>Eukaryota</taxon>
        <taxon>Viridiplantae</taxon>
        <taxon>Streptophyta</taxon>
        <taxon>Embryophyta</taxon>
        <taxon>Tracheophyta</taxon>
        <taxon>Spermatophyta</taxon>
        <taxon>Magnoliopsida</taxon>
        <taxon>eudicotyledons</taxon>
        <taxon>Gunneridae</taxon>
        <taxon>Pentapetalae</taxon>
        <taxon>rosids</taxon>
        <taxon>fabids</taxon>
        <taxon>Fabales</taxon>
        <taxon>Fabaceae</taxon>
        <taxon>Papilionoideae</taxon>
        <taxon>50 kb inversion clade</taxon>
        <taxon>dalbergioids sensu lato</taxon>
        <taxon>Dalbergieae</taxon>
        <taxon>Pterocarpus clade</taxon>
        <taxon>Stylosanthes</taxon>
    </lineage>
</organism>
<keyword evidence="2" id="KW-1185">Reference proteome</keyword>
<dbReference type="EMBL" id="JASCZI010213213">
    <property type="protein sequence ID" value="MED6200995.1"/>
    <property type="molecule type" value="Genomic_DNA"/>
</dbReference>
<comment type="caution">
    <text evidence="1">The sequence shown here is derived from an EMBL/GenBank/DDBJ whole genome shotgun (WGS) entry which is preliminary data.</text>
</comment>
<reference evidence="1 2" key="1">
    <citation type="journal article" date="2023" name="Plants (Basel)">
        <title>Bridging the Gap: Combining Genomics and Transcriptomics Approaches to Understand Stylosanthes scabra, an Orphan Legume from the Brazilian Caatinga.</title>
        <authorList>
            <person name="Ferreira-Neto J.R.C."/>
            <person name="da Silva M.D."/>
            <person name="Binneck E."/>
            <person name="de Melo N.F."/>
            <person name="da Silva R.H."/>
            <person name="de Melo A.L.T.M."/>
            <person name="Pandolfi V."/>
            <person name="Bustamante F.O."/>
            <person name="Brasileiro-Vidal A.C."/>
            <person name="Benko-Iseppon A.M."/>
        </authorList>
    </citation>
    <scope>NUCLEOTIDE SEQUENCE [LARGE SCALE GENOMIC DNA]</scope>
    <source>
        <tissue evidence="1">Leaves</tissue>
    </source>
</reference>
<feature type="non-terminal residue" evidence="1">
    <location>
        <position position="1"/>
    </location>
</feature>
<sequence>AIPKAKKFRKDGIAPDFEATLDRMFLETVAIEEDCWAPSSSTVPSSIEDVIESEDIDDNAENLKKKKGLKSRERKGKCLVRVTIASLRTSPLEGQLFETNHLHRICASNRSRARRLRYTTEHSVESPCLGKNATTTVQRCCICPKLHRSSQFSQVLEWFHQ</sequence>